<evidence type="ECO:0000313" key="3">
    <source>
        <dbReference type="EMBL" id="MDC4242729.1"/>
    </source>
</evidence>
<keyword evidence="4" id="KW-1185">Reference proteome</keyword>
<dbReference type="RefSeq" id="WP_185955563.1">
    <property type="nucleotide sequence ID" value="NZ_JAMRYU010000089.1"/>
</dbReference>
<reference evidence="2" key="1">
    <citation type="submission" date="2022-05" db="EMBL/GenBank/DDBJ databases">
        <title>Draft genome sequence of Clostridium tertium strain CP3 isolated from Peru.</title>
        <authorList>
            <person name="Hurtado R."/>
            <person name="Lima L."/>
            <person name="Sousa T."/>
            <person name="Jaiswal A.K."/>
            <person name="Tiwari S."/>
            <person name="Maturrano L."/>
            <person name="Brenig B."/>
            <person name="Azevedo V."/>
        </authorList>
    </citation>
    <scope>NUCLEOTIDE SEQUENCE</scope>
    <source>
        <strain evidence="2">CP3</strain>
    </source>
</reference>
<evidence type="ECO:0000313" key="4">
    <source>
        <dbReference type="Proteomes" id="UP001141183"/>
    </source>
</evidence>
<dbReference type="EMBL" id="JAMRYU010000089">
    <property type="protein sequence ID" value="MDC4242691.1"/>
    <property type="molecule type" value="Genomic_DNA"/>
</dbReference>
<feature type="domain" description="DUF6906" evidence="1">
    <location>
        <begin position="11"/>
        <end position="50"/>
    </location>
</feature>
<protein>
    <recommendedName>
        <fullName evidence="1">DUF6906 domain-containing protein</fullName>
    </recommendedName>
</protein>
<accession>A0A9X4B4J0</accession>
<sequence>MLENCRALREKQKRFLKEQGLNPEEFLSLGTAADYYKFYHIKKEKEVVIRR</sequence>
<dbReference type="Proteomes" id="UP001141183">
    <property type="component" value="Unassembled WGS sequence"/>
</dbReference>
<dbReference type="Pfam" id="PF21847">
    <property type="entry name" value="DUF6906"/>
    <property type="match status" value="1"/>
</dbReference>
<dbReference type="InterPro" id="IPR054201">
    <property type="entry name" value="DUF6906"/>
</dbReference>
<dbReference type="EMBL" id="JAMRYU010000116">
    <property type="protein sequence ID" value="MDC4242729.1"/>
    <property type="molecule type" value="Genomic_DNA"/>
</dbReference>
<comment type="caution">
    <text evidence="2">The sequence shown here is derived from an EMBL/GenBank/DDBJ whole genome shotgun (WGS) entry which is preliminary data.</text>
</comment>
<dbReference type="AlphaFoldDB" id="A0A9X4B4J0"/>
<evidence type="ECO:0000259" key="1">
    <source>
        <dbReference type="Pfam" id="PF21847"/>
    </source>
</evidence>
<name>A0A9X4B4J0_9CLOT</name>
<evidence type="ECO:0000313" key="2">
    <source>
        <dbReference type="EMBL" id="MDC4242691.1"/>
    </source>
</evidence>
<gene>
    <name evidence="2" type="ORF">NE398_21465</name>
    <name evidence="3" type="ORF">NE398_21670</name>
</gene>
<proteinExistence type="predicted"/>
<organism evidence="2 4">
    <name type="scientific">Clostridium tertium</name>
    <dbReference type="NCBI Taxonomy" id="1559"/>
    <lineage>
        <taxon>Bacteria</taxon>
        <taxon>Bacillati</taxon>
        <taxon>Bacillota</taxon>
        <taxon>Clostridia</taxon>
        <taxon>Eubacteriales</taxon>
        <taxon>Clostridiaceae</taxon>
        <taxon>Clostridium</taxon>
    </lineage>
</organism>